<organism evidence="3 4">
    <name type="scientific">Halocaridina rubra</name>
    <name type="common">Hawaiian red shrimp</name>
    <dbReference type="NCBI Taxonomy" id="373956"/>
    <lineage>
        <taxon>Eukaryota</taxon>
        <taxon>Metazoa</taxon>
        <taxon>Ecdysozoa</taxon>
        <taxon>Arthropoda</taxon>
        <taxon>Crustacea</taxon>
        <taxon>Multicrustacea</taxon>
        <taxon>Malacostraca</taxon>
        <taxon>Eumalacostraca</taxon>
        <taxon>Eucarida</taxon>
        <taxon>Decapoda</taxon>
        <taxon>Pleocyemata</taxon>
        <taxon>Caridea</taxon>
        <taxon>Atyoidea</taxon>
        <taxon>Atyidae</taxon>
        <taxon>Halocaridina</taxon>
    </lineage>
</organism>
<feature type="region of interest" description="Disordered" evidence="2">
    <location>
        <begin position="1"/>
        <end position="60"/>
    </location>
</feature>
<accession>A0AAN8XD10</accession>
<feature type="region of interest" description="Disordered" evidence="2">
    <location>
        <begin position="181"/>
        <end position="202"/>
    </location>
</feature>
<keyword evidence="1" id="KW-0175">Coiled coil</keyword>
<comment type="caution">
    <text evidence="3">The sequence shown here is derived from an EMBL/GenBank/DDBJ whole genome shotgun (WGS) entry which is preliminary data.</text>
</comment>
<dbReference type="Proteomes" id="UP001381693">
    <property type="component" value="Unassembled WGS sequence"/>
</dbReference>
<keyword evidence="4" id="KW-1185">Reference proteome</keyword>
<evidence type="ECO:0000313" key="4">
    <source>
        <dbReference type="Proteomes" id="UP001381693"/>
    </source>
</evidence>
<feature type="coiled-coil region" evidence="1">
    <location>
        <begin position="727"/>
        <end position="761"/>
    </location>
</feature>
<proteinExistence type="predicted"/>
<reference evidence="3 4" key="1">
    <citation type="submission" date="2023-11" db="EMBL/GenBank/DDBJ databases">
        <title>Halocaridina rubra genome assembly.</title>
        <authorList>
            <person name="Smith C."/>
        </authorList>
    </citation>
    <scope>NUCLEOTIDE SEQUENCE [LARGE SCALE GENOMIC DNA]</scope>
    <source>
        <strain evidence="3">EP-1</strain>
        <tissue evidence="3">Whole</tissue>
    </source>
</reference>
<name>A0AAN8XD10_HALRR</name>
<sequence>MALKQAKNGETSSQMFTTPMNHLDAYKKSRSKFSMGNSEVRGKIFSTKKSKREPTSSTDKFEDTEQVYTINELLINSTLRTGEPEETHFNFSSKGYSEDNENDENDFDYMRQPESKGGHQRYGTSNENSVLSLQPTSPPINNMTYKLTSQAFVPIQVTNTESSEARDELFITDSFEISINSNTPISEESKQNPNTEISEESKQNLITQISEESKQNFNASTFKASTQNVNTKVFEESTLVINRASSVKPLEGLKYTKKQYEDDLFKKWQASWKYSYFEPYEYAFTSRPASVLLITLNDEQIPQIYMPGQVTSAEDSAVSEQFISTKSTHELNTIFDKETPEKPEFFFSISEESVQDFHESDEAISDDVLVDIYYHSFDTDKTNLYSAPFSPSHKRTTHENNWDIYKNWFTTHMPTNETYLHFNEITGYVESLVNTHKRHSVYSGSATGNTFSSKVSRNEWIKPLGSSSDFYKRRSEPSLAMRTLNLDYKIPCGPDIIDCTPSSTVRTVNPMPSYGTKIYEKKRIKYYPYYQRSATTIVADDTRYTSKKIIDPPPKVKNNEYGSSVMLSVPTFPKNTTNEDRNDLATANSIMTNDARDYPLYSHLAFFEPNYFTEAVHLHDDHFRKSSNNNMGRIVQSEPLVLQGRERDKVNGKEKRRKNQRDLVRGFPIEEKIRLPENISSLPQMKRNEANYETMKQDNLNDLQDEVYHRNNYAKLNDSRLYAYKNIGKMRWNFHEHLKELKEAEEEKKKNEEANEEEKLFFFARRRDYVLLSALLLVSAGEFAKC</sequence>
<evidence type="ECO:0000256" key="2">
    <source>
        <dbReference type="SAM" id="MobiDB-lite"/>
    </source>
</evidence>
<protein>
    <submittedName>
        <fullName evidence="3">Uncharacterized protein</fullName>
    </submittedName>
</protein>
<dbReference type="EMBL" id="JAXCGZ010005846">
    <property type="protein sequence ID" value="KAK7080621.1"/>
    <property type="molecule type" value="Genomic_DNA"/>
</dbReference>
<dbReference type="AlphaFoldDB" id="A0AAN8XD10"/>
<evidence type="ECO:0000313" key="3">
    <source>
        <dbReference type="EMBL" id="KAK7080621.1"/>
    </source>
</evidence>
<feature type="region of interest" description="Disordered" evidence="2">
    <location>
        <begin position="84"/>
        <end position="104"/>
    </location>
</feature>
<feature type="compositionally biased region" description="Polar residues" evidence="2">
    <location>
        <begin position="8"/>
        <end position="20"/>
    </location>
</feature>
<feature type="compositionally biased region" description="Polar residues" evidence="2">
    <location>
        <begin position="181"/>
        <end position="196"/>
    </location>
</feature>
<evidence type="ECO:0000256" key="1">
    <source>
        <dbReference type="SAM" id="Coils"/>
    </source>
</evidence>
<gene>
    <name evidence="3" type="ORF">SK128_026741</name>
</gene>